<dbReference type="CDD" id="cd18578">
    <property type="entry name" value="ABC_6TM_Pgp_ABCB1_D2_like"/>
    <property type="match status" value="1"/>
</dbReference>
<feature type="transmembrane region" description="Helical" evidence="8">
    <location>
        <begin position="181"/>
        <end position="201"/>
    </location>
</feature>
<feature type="transmembrane region" description="Helical" evidence="8">
    <location>
        <begin position="767"/>
        <end position="791"/>
    </location>
</feature>
<feature type="transmembrane region" description="Helical" evidence="8">
    <location>
        <begin position="101"/>
        <end position="119"/>
    </location>
</feature>
<evidence type="ECO:0008006" key="13">
    <source>
        <dbReference type="Google" id="ProtNLM"/>
    </source>
</evidence>
<feature type="domain" description="ABC transmembrane type-1" evidence="10">
    <location>
        <begin position="53"/>
        <end position="293"/>
    </location>
</feature>
<dbReference type="InterPro" id="IPR011527">
    <property type="entry name" value="ABC1_TM_dom"/>
</dbReference>
<dbReference type="Gene3D" id="1.20.1560.10">
    <property type="entry name" value="ABC transporter type 1, transmembrane domain"/>
    <property type="match status" value="2"/>
</dbReference>
<evidence type="ECO:0000256" key="5">
    <source>
        <dbReference type="ARBA" id="ARBA00022989"/>
    </source>
</evidence>
<evidence type="ECO:0000256" key="3">
    <source>
        <dbReference type="ARBA" id="ARBA00022741"/>
    </source>
</evidence>
<evidence type="ECO:0000313" key="12">
    <source>
        <dbReference type="Proteomes" id="UP001390339"/>
    </source>
</evidence>
<feature type="domain" description="ABC transmembrane type-1" evidence="10">
    <location>
        <begin position="771"/>
        <end position="1058"/>
    </location>
</feature>
<evidence type="ECO:0000256" key="8">
    <source>
        <dbReference type="SAM" id="Phobius"/>
    </source>
</evidence>
<dbReference type="PROSITE" id="PS50929">
    <property type="entry name" value="ABC_TM1F"/>
    <property type="match status" value="2"/>
</dbReference>
<keyword evidence="12" id="KW-1185">Reference proteome</keyword>
<comment type="subcellular location">
    <subcellularLocation>
        <location evidence="1">Membrane</location>
        <topology evidence="1">Multi-pass membrane protein</topology>
    </subcellularLocation>
</comment>
<dbReference type="SMART" id="SM00382">
    <property type="entry name" value="AAA"/>
    <property type="match status" value="2"/>
</dbReference>
<feature type="transmembrane region" description="Helical" evidence="8">
    <location>
        <begin position="811"/>
        <end position="833"/>
    </location>
</feature>
<evidence type="ECO:0000256" key="4">
    <source>
        <dbReference type="ARBA" id="ARBA00022840"/>
    </source>
</evidence>
<evidence type="ECO:0000259" key="9">
    <source>
        <dbReference type="PROSITE" id="PS50893"/>
    </source>
</evidence>
<dbReference type="PROSITE" id="PS50893">
    <property type="entry name" value="ABC_TRANSPORTER_2"/>
    <property type="match status" value="2"/>
</dbReference>
<feature type="transmembrane region" description="Helical" evidence="8">
    <location>
        <begin position="914"/>
        <end position="934"/>
    </location>
</feature>
<dbReference type="PROSITE" id="PS00211">
    <property type="entry name" value="ABC_TRANSPORTER_1"/>
    <property type="match status" value="2"/>
</dbReference>
<keyword evidence="4" id="KW-0067">ATP-binding</keyword>
<protein>
    <recommendedName>
        <fullName evidence="13">ABC transporter</fullName>
    </recommendedName>
</protein>
<dbReference type="InterPro" id="IPR003439">
    <property type="entry name" value="ABC_transporter-like_ATP-bd"/>
</dbReference>
<name>A0ABR2JG46_9PEZI</name>
<dbReference type="Pfam" id="PF00005">
    <property type="entry name" value="ABC_tran"/>
    <property type="match status" value="2"/>
</dbReference>
<organism evidence="11 12">
    <name type="scientific">Apiospora arundinis</name>
    <dbReference type="NCBI Taxonomy" id="335852"/>
    <lineage>
        <taxon>Eukaryota</taxon>
        <taxon>Fungi</taxon>
        <taxon>Dikarya</taxon>
        <taxon>Ascomycota</taxon>
        <taxon>Pezizomycotina</taxon>
        <taxon>Sordariomycetes</taxon>
        <taxon>Xylariomycetidae</taxon>
        <taxon>Amphisphaeriales</taxon>
        <taxon>Apiosporaceae</taxon>
        <taxon>Apiospora</taxon>
    </lineage>
</organism>
<dbReference type="PANTHER" id="PTHR43394:SF1">
    <property type="entry name" value="ATP-BINDING CASSETTE SUB-FAMILY B MEMBER 10, MITOCHONDRIAL"/>
    <property type="match status" value="1"/>
</dbReference>
<feature type="transmembrane region" description="Helical" evidence="8">
    <location>
        <begin position="998"/>
        <end position="1019"/>
    </location>
</feature>
<feature type="domain" description="ABC transporter" evidence="9">
    <location>
        <begin position="408"/>
        <end position="691"/>
    </location>
</feature>
<dbReference type="InterPro" id="IPR027417">
    <property type="entry name" value="P-loop_NTPase"/>
</dbReference>
<feature type="compositionally biased region" description="Basic and acidic residues" evidence="7">
    <location>
        <begin position="717"/>
        <end position="728"/>
    </location>
</feature>
<dbReference type="SUPFAM" id="SSF90123">
    <property type="entry name" value="ABC transporter transmembrane region"/>
    <property type="match status" value="2"/>
</dbReference>
<dbReference type="Gene3D" id="3.40.50.300">
    <property type="entry name" value="P-loop containing nucleotide triphosphate hydrolases"/>
    <property type="match status" value="2"/>
</dbReference>
<evidence type="ECO:0000256" key="6">
    <source>
        <dbReference type="ARBA" id="ARBA00023136"/>
    </source>
</evidence>
<dbReference type="SUPFAM" id="SSF52540">
    <property type="entry name" value="P-loop containing nucleoside triphosphate hydrolases"/>
    <property type="match status" value="3"/>
</dbReference>
<dbReference type="InterPro" id="IPR017871">
    <property type="entry name" value="ABC_transporter-like_CS"/>
</dbReference>
<evidence type="ECO:0000256" key="1">
    <source>
        <dbReference type="ARBA" id="ARBA00004141"/>
    </source>
</evidence>
<evidence type="ECO:0000259" key="10">
    <source>
        <dbReference type="PROSITE" id="PS50929"/>
    </source>
</evidence>
<keyword evidence="6 8" id="KW-0472">Membrane</keyword>
<keyword evidence="2 8" id="KW-0812">Transmembrane</keyword>
<dbReference type="EMBL" id="JAPCWZ010000002">
    <property type="protein sequence ID" value="KAK8876841.1"/>
    <property type="molecule type" value="Genomic_DNA"/>
</dbReference>
<feature type="compositionally biased region" description="Basic and acidic residues" evidence="7">
    <location>
        <begin position="16"/>
        <end position="30"/>
    </location>
</feature>
<comment type="caution">
    <text evidence="11">The sequence shown here is derived from an EMBL/GenBank/DDBJ whole genome shotgun (WGS) entry which is preliminary data.</text>
</comment>
<dbReference type="CDD" id="cd03249">
    <property type="entry name" value="ABC_MTABC3_MDL1_MDL2"/>
    <property type="match status" value="1"/>
</dbReference>
<keyword evidence="3" id="KW-0547">Nucleotide-binding</keyword>
<sequence>MGVQKDGQPPSITVDQPEKETATDHTPTDRQPRVADYTRIFSYATRWDICVYVIGAVSSLAAGVTLPLMNILFGQLASQFTQHASSSSTSSLPATSDFENLLSRQALYIMALFLGRWLLNSINKFCFRATGLRLSAAVRLHYLRSLLSQNIHALDALPAGAPAAAITASANALQVGVSERLGTLLQFAGTVGAALVVAFVWSWELTLVVSSLVVYTFVVMAVALPVLLKSHAAVARADAKGTAVASEALGAIRLVMAAGAQEHVIQRYERWVQEAKKHSRKTAPIFGIYLGLIVCPPSLPVSSRGWHIASRCICVPQYLGIFGSYGLAFWYGAKRFISEGAGGVAVVIVVLMSVMMVLTSIERISTPLTAISKAMIAACEFFTVIDAPLPPRGELTIDLDGGSADKDLVFENVTFAYPSRPGSKVLDGLNLRIRSGLNTAIVGSSGSGKSTIVALLERWYSLTDQPLVPRVVQPEPNNAAVSDDDQDPNSAVATIDEKVEIGGSVMIADHNIEEFDLQWWRSQIGLVQQEPFLFNDRIFDNVARGLIGTRWADEPEAEKRKLVMDACKEANAHEFICGLPDGYDSRIGDGGIKLSGGQRQRIAIARSIVKKPRIIILDEATSAIDVHGEQIVQAALDRICKNCTTITIAHRLSTIKKADCIVVLKDGQVVEEGPHDDLMRSPAGHYSRLVHAQALNHLGDTGEDTRELMDPAPESVTVKDDKDIRENEGSNPILGSDPDPKPETAATQNPASFKSFAALIHQQRIHWLYYVGIITSAMGIAAATPLQAWLFAKVVGVFTLQGAELRAASDFWALMWLALAGGMGLSYFAAAWIGVAAQSRVSATCKASHLRGMLYQRLAFFDDDAHSHGALTGRIASDAKQMEELLGLNLVIFLSGVFTVAGCLVISLVFGWKLALVGTFVTMPVMLASGLWKLRQEVKFDQMNSAVFMESSQFATEAIGAIRTVAAFNLEESIMERYQVLLDNHVQAALRRARINSLLFGFTDSASLGCQALVFWYGGRLLLSGEYSLEAFFVCFMAIIQGAENAGIAFGIAPNAAQAFTAANRILDVQTSAEADRSGTDESRLFPDAGSGVQIELRDVHFRYPTRDVSIFRGMSLTVERGQYAAFVGPSGCGKTTIISLLERFYDLEPGSGEILCNGTNIKDMNRYTYRQGLSLVAQEPTMFQGTIRDNILLGASNPENIAQTRLEEVCRDASIHDFIVSLPEGYNTDVGQKGVSLSGGQKQRIALARALIWDPKILLLDEATSALDSESERAVQGALEKARRGRTMVVVAHRLSTIQSADVIFVLDKGVVVEKGTHDELLRRQGVYWNMCQSQAMDQ</sequence>
<feature type="domain" description="ABC transporter" evidence="9">
    <location>
        <begin position="1095"/>
        <end position="1335"/>
    </location>
</feature>
<dbReference type="CDD" id="cd18577">
    <property type="entry name" value="ABC_6TM_Pgp_ABCB1_D1_like"/>
    <property type="match status" value="1"/>
</dbReference>
<keyword evidence="5 8" id="KW-1133">Transmembrane helix</keyword>
<feature type="transmembrane region" description="Helical" evidence="8">
    <location>
        <begin position="308"/>
        <end position="331"/>
    </location>
</feature>
<dbReference type="Proteomes" id="UP001390339">
    <property type="component" value="Unassembled WGS sequence"/>
</dbReference>
<reference evidence="11 12" key="1">
    <citation type="journal article" date="2024" name="IMA Fungus">
        <title>Apiospora arundinis, a panoply of carbohydrate-active enzymes and secondary metabolites.</title>
        <authorList>
            <person name="Sorensen T."/>
            <person name="Petersen C."/>
            <person name="Muurmann A.T."/>
            <person name="Christiansen J.V."/>
            <person name="Brundto M.L."/>
            <person name="Overgaard C.K."/>
            <person name="Boysen A.T."/>
            <person name="Wollenberg R.D."/>
            <person name="Larsen T.O."/>
            <person name="Sorensen J.L."/>
            <person name="Nielsen K.L."/>
            <person name="Sondergaard T.E."/>
        </authorList>
    </citation>
    <scope>NUCLEOTIDE SEQUENCE [LARGE SCALE GENOMIC DNA]</scope>
    <source>
        <strain evidence="11 12">AAU 773</strain>
    </source>
</reference>
<dbReference type="InterPro" id="IPR003593">
    <property type="entry name" value="AAA+_ATPase"/>
</dbReference>
<evidence type="ECO:0000313" key="11">
    <source>
        <dbReference type="EMBL" id="KAK8876841.1"/>
    </source>
</evidence>
<feature type="transmembrane region" description="Helical" evidence="8">
    <location>
        <begin position="885"/>
        <end position="908"/>
    </location>
</feature>
<feature type="region of interest" description="Disordered" evidence="7">
    <location>
        <begin position="701"/>
        <end position="747"/>
    </location>
</feature>
<proteinExistence type="predicted"/>
<gene>
    <name evidence="11" type="ORF">PGQ11_001787</name>
</gene>
<dbReference type="PANTHER" id="PTHR43394">
    <property type="entry name" value="ATP-DEPENDENT PERMEASE MDL1, MITOCHONDRIAL"/>
    <property type="match status" value="1"/>
</dbReference>
<evidence type="ECO:0000256" key="2">
    <source>
        <dbReference type="ARBA" id="ARBA00022692"/>
    </source>
</evidence>
<feature type="transmembrane region" description="Helical" evidence="8">
    <location>
        <begin position="343"/>
        <end position="361"/>
    </location>
</feature>
<accession>A0ABR2JG46</accession>
<evidence type="ECO:0000256" key="7">
    <source>
        <dbReference type="SAM" id="MobiDB-lite"/>
    </source>
</evidence>
<dbReference type="InterPro" id="IPR039421">
    <property type="entry name" value="Type_1_exporter"/>
</dbReference>
<dbReference type="Pfam" id="PF00664">
    <property type="entry name" value="ABC_membrane"/>
    <property type="match status" value="2"/>
</dbReference>
<dbReference type="InterPro" id="IPR036640">
    <property type="entry name" value="ABC1_TM_sf"/>
</dbReference>
<feature type="transmembrane region" description="Helical" evidence="8">
    <location>
        <begin position="207"/>
        <end position="228"/>
    </location>
</feature>
<feature type="region of interest" description="Disordered" evidence="7">
    <location>
        <begin position="1"/>
        <end position="30"/>
    </location>
</feature>
<feature type="transmembrane region" description="Helical" evidence="8">
    <location>
        <begin position="49"/>
        <end position="73"/>
    </location>
</feature>